<evidence type="ECO:0000313" key="3">
    <source>
        <dbReference type="Proteomes" id="UP000019376"/>
    </source>
</evidence>
<accession>S8BD47</accession>
<keyword evidence="3" id="KW-1185">Reference proteome</keyword>
<protein>
    <submittedName>
        <fullName evidence="2">Uncharacterized protein</fullName>
    </submittedName>
</protein>
<dbReference type="Proteomes" id="UP000019376">
    <property type="component" value="Unassembled WGS sequence"/>
</dbReference>
<dbReference type="HOGENOM" id="CLU_1240492_0_0_1"/>
<dbReference type="AlphaFoldDB" id="S8BD47"/>
<dbReference type="EMBL" id="KB644414">
    <property type="protein sequence ID" value="EPS32872.1"/>
    <property type="molecule type" value="Genomic_DNA"/>
</dbReference>
<organism evidence="2 3">
    <name type="scientific">Penicillium oxalicum (strain 114-2 / CGMCC 5302)</name>
    <name type="common">Penicillium decumbens</name>
    <dbReference type="NCBI Taxonomy" id="933388"/>
    <lineage>
        <taxon>Eukaryota</taxon>
        <taxon>Fungi</taxon>
        <taxon>Dikarya</taxon>
        <taxon>Ascomycota</taxon>
        <taxon>Pezizomycotina</taxon>
        <taxon>Eurotiomycetes</taxon>
        <taxon>Eurotiomycetidae</taxon>
        <taxon>Eurotiales</taxon>
        <taxon>Aspergillaceae</taxon>
        <taxon>Penicillium</taxon>
    </lineage>
</organism>
<reference evidence="2 3" key="1">
    <citation type="journal article" date="2013" name="PLoS ONE">
        <title>Genomic and secretomic analyses reveal unique features of the lignocellulolytic enzyme system of Penicillium decumbens.</title>
        <authorList>
            <person name="Liu G."/>
            <person name="Zhang L."/>
            <person name="Wei X."/>
            <person name="Zou G."/>
            <person name="Qin Y."/>
            <person name="Ma L."/>
            <person name="Li J."/>
            <person name="Zheng H."/>
            <person name="Wang S."/>
            <person name="Wang C."/>
            <person name="Xun L."/>
            <person name="Zhao G.-P."/>
            <person name="Zhou Z."/>
            <person name="Qu Y."/>
        </authorList>
    </citation>
    <scope>NUCLEOTIDE SEQUENCE [LARGE SCALE GENOMIC DNA]</scope>
    <source>
        <strain evidence="3">114-2 / CGMCC 5302</strain>
    </source>
</reference>
<evidence type="ECO:0000256" key="1">
    <source>
        <dbReference type="SAM" id="MobiDB-lite"/>
    </source>
</evidence>
<evidence type="ECO:0000313" key="2">
    <source>
        <dbReference type="EMBL" id="EPS32872.1"/>
    </source>
</evidence>
<feature type="region of interest" description="Disordered" evidence="1">
    <location>
        <begin position="179"/>
        <end position="223"/>
    </location>
</feature>
<dbReference type="OrthoDB" id="10526477at2759"/>
<gene>
    <name evidence="2" type="ORF">PDE_07833</name>
</gene>
<sequence>MPDKKAASGPANLQAAEALTEVHDSLKVIQEDYDKFRFGFPHSIRTMGAINDRELSESIRLLTGVALKASNLRKKLEANDPKNDFLFARSKLWDVEGQCGIIVDGLQQQASAHHMWLETMRIQTWDQISAVTNTLQDPWLEPLQELQRKSLHAVKKQHVNPRHLTLDYAALARTVKPSSVSRFTEHPKSPTPPSAFMENDSDTEDDPFSAHYRKVNRGPPKDL</sequence>
<proteinExistence type="predicted"/>
<name>S8BD47_PENO1</name>